<dbReference type="NCBIfam" id="TIGR02274">
    <property type="entry name" value="dCTP_deam"/>
    <property type="match status" value="1"/>
</dbReference>
<dbReference type="InterPro" id="IPR033704">
    <property type="entry name" value="dUTPase_trimeric"/>
</dbReference>
<dbReference type="AlphaFoldDB" id="A0AAW5HYR9"/>
<gene>
    <name evidence="3" type="primary">dcd</name>
    <name evidence="3" type="ORF">JMN37_10310</name>
</gene>
<dbReference type="CDD" id="cd07557">
    <property type="entry name" value="trimeric_dUTPase"/>
    <property type="match status" value="1"/>
</dbReference>
<keyword evidence="2" id="KW-0546">Nucleotide metabolism</keyword>
<dbReference type="Pfam" id="PF22769">
    <property type="entry name" value="DCD"/>
    <property type="match status" value="1"/>
</dbReference>
<dbReference type="RefSeq" id="WP_252932090.1">
    <property type="nucleotide sequence ID" value="NZ_JAEUWV010000024.1"/>
</dbReference>
<keyword evidence="4" id="KW-1185">Reference proteome</keyword>
<dbReference type="InterPro" id="IPR011962">
    <property type="entry name" value="dCTP_deaminase"/>
</dbReference>
<dbReference type="EC" id="3.5.4.13" evidence="3"/>
<dbReference type="GO" id="GO:0015949">
    <property type="term" value="P:nucleobase-containing small molecule interconversion"/>
    <property type="evidence" value="ECO:0007669"/>
    <property type="project" value="TreeGrafter"/>
</dbReference>
<evidence type="ECO:0000313" key="4">
    <source>
        <dbReference type="Proteomes" id="UP001205920"/>
    </source>
</evidence>
<dbReference type="PANTHER" id="PTHR42680:SF3">
    <property type="entry name" value="DCTP DEAMINASE"/>
    <property type="match status" value="1"/>
</dbReference>
<reference evidence="3 4" key="1">
    <citation type="submission" date="2021-01" db="EMBL/GenBank/DDBJ databases">
        <title>Identification and Characterization of Corynebacterium sp.</title>
        <authorList>
            <person name="Luo Q."/>
            <person name="Qu P."/>
            <person name="Chen Q."/>
        </authorList>
    </citation>
    <scope>NUCLEOTIDE SEQUENCE [LARGE SCALE GENOMIC DNA]</scope>
    <source>
        <strain evidence="3 4">MC-18</strain>
    </source>
</reference>
<proteinExistence type="predicted"/>
<dbReference type="EMBL" id="JAEUWV010000024">
    <property type="protein sequence ID" value="MCO6395354.1"/>
    <property type="molecule type" value="Genomic_DNA"/>
</dbReference>
<dbReference type="GO" id="GO:0006229">
    <property type="term" value="P:dUTP biosynthetic process"/>
    <property type="evidence" value="ECO:0007669"/>
    <property type="project" value="InterPro"/>
</dbReference>
<dbReference type="GO" id="GO:0008829">
    <property type="term" value="F:dCTP deaminase activity"/>
    <property type="evidence" value="ECO:0007669"/>
    <property type="project" value="UniProtKB-EC"/>
</dbReference>
<dbReference type="Gene3D" id="2.70.40.10">
    <property type="match status" value="1"/>
</dbReference>
<accession>A0AAW5HYR9</accession>
<name>A0AAW5HYR9_9CORY</name>
<evidence type="ECO:0000256" key="2">
    <source>
        <dbReference type="ARBA" id="ARBA00023080"/>
    </source>
</evidence>
<dbReference type="Proteomes" id="UP001205920">
    <property type="component" value="Unassembled WGS sequence"/>
</dbReference>
<protein>
    <submittedName>
        <fullName evidence="3">dCTP deaminase</fullName>
        <ecNumber evidence="3">3.5.4.13</ecNumber>
    </submittedName>
</protein>
<dbReference type="InterPro" id="IPR036157">
    <property type="entry name" value="dUTPase-like_sf"/>
</dbReference>
<evidence type="ECO:0000256" key="1">
    <source>
        <dbReference type="ARBA" id="ARBA00022801"/>
    </source>
</evidence>
<dbReference type="PANTHER" id="PTHR42680">
    <property type="entry name" value="DCTP DEAMINASE"/>
    <property type="match status" value="1"/>
</dbReference>
<sequence length="170" mass="18814">MILTGDEIAREVAQGRIRISDFNPARLSTNSYDLSLGSSLLKYDENVLDPYTENKYTTLQIAPDGYLMQKNEFLLAESAEFVGSDHYVPIIHAKSGTARLGLFIHVTADLIDIGSHGRITFQLFSTLPLILRSGWRVAQVSFWVPRGAISLYKGKYQGSDGPVASRAYLG</sequence>
<evidence type="ECO:0000313" key="3">
    <source>
        <dbReference type="EMBL" id="MCO6395354.1"/>
    </source>
</evidence>
<organism evidence="3 4">
    <name type="scientific">Corynebacterium lipophilum</name>
    <dbReference type="NCBI Taxonomy" id="2804918"/>
    <lineage>
        <taxon>Bacteria</taxon>
        <taxon>Bacillati</taxon>
        <taxon>Actinomycetota</taxon>
        <taxon>Actinomycetes</taxon>
        <taxon>Mycobacteriales</taxon>
        <taxon>Corynebacteriaceae</taxon>
        <taxon>Corynebacterium</taxon>
    </lineage>
</organism>
<comment type="caution">
    <text evidence="3">The sequence shown here is derived from an EMBL/GenBank/DDBJ whole genome shotgun (WGS) entry which is preliminary data.</text>
</comment>
<dbReference type="SUPFAM" id="SSF51283">
    <property type="entry name" value="dUTPase-like"/>
    <property type="match status" value="1"/>
</dbReference>
<keyword evidence="1 3" id="KW-0378">Hydrolase</keyword>